<evidence type="ECO:0000256" key="5">
    <source>
        <dbReference type="ARBA" id="ARBA00022842"/>
    </source>
</evidence>
<evidence type="ECO:0000256" key="1">
    <source>
        <dbReference type="ARBA" id="ARBA00001946"/>
    </source>
</evidence>
<evidence type="ECO:0000259" key="10">
    <source>
        <dbReference type="Pfam" id="PF02775"/>
    </source>
</evidence>
<keyword evidence="4" id="KW-0479">Metal-binding</keyword>
<feature type="domain" description="Thiamine pyrophosphate enzyme TPP-binding" evidence="10">
    <location>
        <begin position="58"/>
        <end position="201"/>
    </location>
</feature>
<keyword evidence="9" id="KW-0786">Thiamine pyrophosphate</keyword>
<proteinExistence type="predicted"/>
<dbReference type="InterPro" id="IPR051457">
    <property type="entry name" value="2-oxoacid:Fd_oxidoreductase"/>
</dbReference>
<dbReference type="InterPro" id="IPR011766">
    <property type="entry name" value="TPP_enzyme_TPP-bd"/>
</dbReference>
<keyword evidence="8" id="KW-0411">Iron-sulfur</keyword>
<dbReference type="InterPro" id="IPR032686">
    <property type="entry name" value="PFO_beta_C"/>
</dbReference>
<organism evidence="12">
    <name type="scientific">Prosthecochloris aestuarii</name>
    <dbReference type="NCBI Taxonomy" id="1102"/>
    <lineage>
        <taxon>Bacteria</taxon>
        <taxon>Pseudomonadati</taxon>
        <taxon>Chlorobiota</taxon>
        <taxon>Chlorobiia</taxon>
        <taxon>Chlorobiales</taxon>
        <taxon>Chlorobiaceae</taxon>
        <taxon>Prosthecochloris</taxon>
    </lineage>
</organism>
<comment type="cofactor">
    <cofactor evidence="1">
        <name>Mg(2+)</name>
        <dbReference type="ChEBI" id="CHEBI:18420"/>
    </cofactor>
</comment>
<sequence length="289" mass="31839">MKEQAGSGSNPFDIPHKKQGWCPGCGNYKILESLKIALHELELDRREVVIVSGIGQAAKTPQYVNANMFNGLHGRALPVALGVKLSNRGLTVIAESGDGCMYGEGGNHFLHAIRRNADITVIVHDNMIYGLTKGQASPTSLQGMKTPVQVGGVVLEPFNPVAVALALNAPFIARASAADVRETVDIVKQAVSFRGLALVDVFQPCVVFNRLNTYQWFREHTYYLDEHHDVTDRKAAFALALETGRYPLGVLYREDGRPTYEEQLGIPHEPSWNHEVSREAFDDLVGSFR</sequence>
<gene>
    <name evidence="12" type="ORF">ENN50_08320</name>
</gene>
<comment type="cofactor">
    <cofactor evidence="3">
        <name>[4Fe-4S] cluster</name>
        <dbReference type="ChEBI" id="CHEBI:49883"/>
    </cofactor>
</comment>
<evidence type="ECO:0000256" key="6">
    <source>
        <dbReference type="ARBA" id="ARBA00023002"/>
    </source>
</evidence>
<evidence type="ECO:0000256" key="7">
    <source>
        <dbReference type="ARBA" id="ARBA00023004"/>
    </source>
</evidence>
<dbReference type="InterPro" id="IPR029061">
    <property type="entry name" value="THDP-binding"/>
</dbReference>
<dbReference type="PANTHER" id="PTHR48084:SF4">
    <property type="entry name" value="2-OXOGLUTARATE OXIDOREDUCTASE SUBUNIT KORB"/>
    <property type="match status" value="1"/>
</dbReference>
<dbReference type="InterPro" id="IPR011896">
    <property type="entry name" value="OFOB"/>
</dbReference>
<protein>
    <submittedName>
        <fullName evidence="12">2-oxoacid ferredoxin oxidoreductase</fullName>
    </submittedName>
</protein>
<evidence type="ECO:0000259" key="11">
    <source>
        <dbReference type="Pfam" id="PF12367"/>
    </source>
</evidence>
<dbReference type="NCBIfam" id="TIGR02177">
    <property type="entry name" value="PorB_KorB"/>
    <property type="match status" value="1"/>
</dbReference>
<dbReference type="EMBL" id="DSBW01000183">
    <property type="protein sequence ID" value="HED31661.1"/>
    <property type="molecule type" value="Genomic_DNA"/>
</dbReference>
<dbReference type="CDD" id="cd03375">
    <property type="entry name" value="TPP_OGFOR"/>
    <property type="match status" value="1"/>
</dbReference>
<comment type="cofactor">
    <cofactor evidence="2">
        <name>thiamine diphosphate</name>
        <dbReference type="ChEBI" id="CHEBI:58937"/>
    </cofactor>
</comment>
<evidence type="ECO:0000313" key="12">
    <source>
        <dbReference type="EMBL" id="HED31661.1"/>
    </source>
</evidence>
<dbReference type="AlphaFoldDB" id="A0A831WVJ3"/>
<evidence type="ECO:0000256" key="3">
    <source>
        <dbReference type="ARBA" id="ARBA00001966"/>
    </source>
</evidence>
<dbReference type="GO" id="GO:0051536">
    <property type="term" value="F:iron-sulfur cluster binding"/>
    <property type="evidence" value="ECO:0007669"/>
    <property type="project" value="UniProtKB-KW"/>
</dbReference>
<dbReference type="PANTHER" id="PTHR48084">
    <property type="entry name" value="2-OXOGLUTARATE OXIDOREDUCTASE SUBUNIT KORB-RELATED"/>
    <property type="match status" value="1"/>
</dbReference>
<dbReference type="GO" id="GO:0046872">
    <property type="term" value="F:metal ion binding"/>
    <property type="evidence" value="ECO:0007669"/>
    <property type="project" value="UniProtKB-KW"/>
</dbReference>
<accession>A0A831WVJ3</accession>
<evidence type="ECO:0000256" key="2">
    <source>
        <dbReference type="ARBA" id="ARBA00001964"/>
    </source>
</evidence>
<keyword evidence="7" id="KW-0408">Iron</keyword>
<dbReference type="GO" id="GO:0045333">
    <property type="term" value="P:cellular respiration"/>
    <property type="evidence" value="ECO:0007669"/>
    <property type="project" value="UniProtKB-ARBA"/>
</dbReference>
<dbReference type="Pfam" id="PF02775">
    <property type="entry name" value="TPP_enzyme_C"/>
    <property type="match status" value="1"/>
</dbReference>
<reference evidence="12" key="1">
    <citation type="journal article" date="2020" name="mSystems">
        <title>Genome- and Community-Level Interaction Insights into Carbon Utilization and Element Cycling Functions of Hydrothermarchaeota in Hydrothermal Sediment.</title>
        <authorList>
            <person name="Zhou Z."/>
            <person name="Liu Y."/>
            <person name="Xu W."/>
            <person name="Pan J."/>
            <person name="Luo Z.H."/>
            <person name="Li M."/>
        </authorList>
    </citation>
    <scope>NUCLEOTIDE SEQUENCE [LARGE SCALE GENOMIC DNA]</scope>
    <source>
        <strain evidence="12">SpSt-1181</strain>
    </source>
</reference>
<dbReference type="GO" id="GO:0044281">
    <property type="term" value="P:small molecule metabolic process"/>
    <property type="evidence" value="ECO:0007669"/>
    <property type="project" value="UniProtKB-ARBA"/>
</dbReference>
<keyword evidence="5" id="KW-0460">Magnesium</keyword>
<dbReference type="Gene3D" id="3.40.50.970">
    <property type="match status" value="1"/>
</dbReference>
<feature type="domain" description="Pyruvate ferredoxin oxidoreductase beta subunit C-terminal" evidence="11">
    <location>
        <begin position="205"/>
        <end position="264"/>
    </location>
</feature>
<dbReference type="GO" id="GO:0030976">
    <property type="term" value="F:thiamine pyrophosphate binding"/>
    <property type="evidence" value="ECO:0007669"/>
    <property type="project" value="InterPro"/>
</dbReference>
<evidence type="ECO:0000256" key="9">
    <source>
        <dbReference type="ARBA" id="ARBA00023052"/>
    </source>
</evidence>
<evidence type="ECO:0000256" key="8">
    <source>
        <dbReference type="ARBA" id="ARBA00023014"/>
    </source>
</evidence>
<name>A0A831WVJ3_PROAE</name>
<dbReference type="SUPFAM" id="SSF52518">
    <property type="entry name" value="Thiamin diphosphate-binding fold (THDP-binding)"/>
    <property type="match status" value="1"/>
</dbReference>
<dbReference type="Pfam" id="PF12367">
    <property type="entry name" value="PFO_beta_C"/>
    <property type="match status" value="1"/>
</dbReference>
<dbReference type="GO" id="GO:0016625">
    <property type="term" value="F:oxidoreductase activity, acting on the aldehyde or oxo group of donors, iron-sulfur protein as acceptor"/>
    <property type="evidence" value="ECO:0007669"/>
    <property type="project" value="UniProtKB-ARBA"/>
</dbReference>
<dbReference type="Proteomes" id="UP000886335">
    <property type="component" value="Unassembled WGS sequence"/>
</dbReference>
<comment type="caution">
    <text evidence="12">The sequence shown here is derived from an EMBL/GenBank/DDBJ whole genome shotgun (WGS) entry which is preliminary data.</text>
</comment>
<keyword evidence="6" id="KW-0560">Oxidoreductase</keyword>
<evidence type="ECO:0000256" key="4">
    <source>
        <dbReference type="ARBA" id="ARBA00022723"/>
    </source>
</evidence>